<sequence>MATKNKKETVNTETKNLANLVIKEIGNENFDFDVLQKMQQAFSTASKQKQREAF</sequence>
<gene>
    <name evidence="1" type="ORF">RFEPED_0255</name>
</gene>
<dbReference type="EMBL" id="LANQ01000001">
    <property type="protein sequence ID" value="KJV57886.1"/>
    <property type="molecule type" value="Genomic_DNA"/>
</dbReference>
<comment type="caution">
    <text evidence="1">The sequence shown here is derived from an EMBL/GenBank/DDBJ whole genome shotgun (WGS) entry which is preliminary data.</text>
</comment>
<evidence type="ECO:0000313" key="2">
    <source>
        <dbReference type="Proteomes" id="UP000033475"/>
    </source>
</evidence>
<organism evidence="1 2">
    <name type="scientific">Rickettsia felis str. Pedreira</name>
    <dbReference type="NCBI Taxonomy" id="1359196"/>
    <lineage>
        <taxon>Bacteria</taxon>
        <taxon>Pseudomonadati</taxon>
        <taxon>Pseudomonadota</taxon>
        <taxon>Alphaproteobacteria</taxon>
        <taxon>Rickettsiales</taxon>
        <taxon>Rickettsiaceae</taxon>
        <taxon>Rickettsieae</taxon>
        <taxon>Rickettsia</taxon>
        <taxon>spotted fever group</taxon>
    </lineage>
</organism>
<proteinExistence type="predicted"/>
<reference evidence="1 2" key="1">
    <citation type="submission" date="2015-01" db="EMBL/GenBank/DDBJ databases">
        <title>Genome Sequencing of Rickettsiales.</title>
        <authorList>
            <person name="Daugherty S.C."/>
            <person name="Su Q."/>
            <person name="Abolude K."/>
            <person name="Beier-Sexton M."/>
            <person name="Carlyon J.A."/>
            <person name="Carter R."/>
            <person name="Day N.P."/>
            <person name="Dumler S.J."/>
            <person name="Dyachenko V."/>
            <person name="Godinez A."/>
            <person name="Kurtti T.J."/>
            <person name="Lichay M."/>
            <person name="Mullins K.E."/>
            <person name="Ott S."/>
            <person name="Pappas-Brown V."/>
            <person name="Paris D.H."/>
            <person name="Patel P."/>
            <person name="Richards A.L."/>
            <person name="Sadzewicz L."/>
            <person name="Sears K."/>
            <person name="Seidman D."/>
            <person name="Sengamalay N."/>
            <person name="Stenos J."/>
            <person name="Tallon L.J."/>
            <person name="Vincent G."/>
            <person name="Fraser C.M."/>
            <person name="Munderloh U."/>
            <person name="Dunning-Hotopp J.C."/>
        </authorList>
    </citation>
    <scope>NUCLEOTIDE SEQUENCE [LARGE SCALE GENOMIC DNA]</scope>
    <source>
        <strain evidence="1 2">Pedreira</strain>
    </source>
</reference>
<dbReference type="Proteomes" id="UP000033475">
    <property type="component" value="Unassembled WGS sequence"/>
</dbReference>
<evidence type="ECO:0000313" key="1">
    <source>
        <dbReference type="EMBL" id="KJV57886.1"/>
    </source>
</evidence>
<name>A0A0F3MQE6_RICFI</name>
<dbReference type="PATRIC" id="fig|1359196.3.peg.238"/>
<protein>
    <submittedName>
        <fullName evidence="1">Uncharacterized protein</fullName>
    </submittedName>
</protein>
<accession>A0A0F3MQE6</accession>
<dbReference type="AlphaFoldDB" id="A0A0F3MQE6"/>